<keyword evidence="3" id="KW-1185">Reference proteome</keyword>
<protein>
    <submittedName>
        <fullName evidence="2">Uncharacterized protein</fullName>
    </submittedName>
</protein>
<feature type="compositionally biased region" description="Basic and acidic residues" evidence="1">
    <location>
        <begin position="113"/>
        <end position="126"/>
    </location>
</feature>
<dbReference type="EMBL" id="JABFDY010000008">
    <property type="protein sequence ID" value="KAF7704384.1"/>
    <property type="molecule type" value="Genomic_DNA"/>
</dbReference>
<evidence type="ECO:0000313" key="3">
    <source>
        <dbReference type="Proteomes" id="UP000606274"/>
    </source>
</evidence>
<gene>
    <name evidence="2" type="ORF">HF521_021456</name>
</gene>
<reference evidence="2" key="1">
    <citation type="submission" date="2020-08" db="EMBL/GenBank/DDBJ databases">
        <title>Chromosome-level assembly of Southern catfish (Silurus meridionalis) provides insights into visual adaptation to the nocturnal and benthic lifestyles.</title>
        <authorList>
            <person name="Zhang Y."/>
            <person name="Wang D."/>
            <person name="Peng Z."/>
        </authorList>
    </citation>
    <scope>NUCLEOTIDE SEQUENCE</scope>
    <source>
        <strain evidence="2">SWU-2019-XX</strain>
        <tissue evidence="2">Muscle</tissue>
    </source>
</reference>
<evidence type="ECO:0000313" key="2">
    <source>
        <dbReference type="EMBL" id="KAF7704384.1"/>
    </source>
</evidence>
<organism evidence="2 3">
    <name type="scientific">Silurus meridionalis</name>
    <name type="common">Southern catfish</name>
    <name type="synonym">Silurus soldatovi meridionalis</name>
    <dbReference type="NCBI Taxonomy" id="175797"/>
    <lineage>
        <taxon>Eukaryota</taxon>
        <taxon>Metazoa</taxon>
        <taxon>Chordata</taxon>
        <taxon>Craniata</taxon>
        <taxon>Vertebrata</taxon>
        <taxon>Euteleostomi</taxon>
        <taxon>Actinopterygii</taxon>
        <taxon>Neopterygii</taxon>
        <taxon>Teleostei</taxon>
        <taxon>Ostariophysi</taxon>
        <taxon>Siluriformes</taxon>
        <taxon>Siluridae</taxon>
        <taxon>Silurus</taxon>
    </lineage>
</organism>
<feature type="region of interest" description="Disordered" evidence="1">
    <location>
        <begin position="1"/>
        <end position="20"/>
    </location>
</feature>
<evidence type="ECO:0000256" key="1">
    <source>
        <dbReference type="SAM" id="MobiDB-lite"/>
    </source>
</evidence>
<feature type="compositionally biased region" description="Basic and acidic residues" evidence="1">
    <location>
        <begin position="136"/>
        <end position="145"/>
    </location>
</feature>
<accession>A0A8T0BBD3</accession>
<sequence>MTQHSDGADQDGAGDTDGSLSELTCLKKQYAELHRNFEMSTSMLRNEIQNPNGVTTTAMSTALFCDCKKAEVLLTLVRSKDEEYSDGVVRAGKSLTKIPAKQATAVKCCIKTETEHRPGGSEENNKKKSMQRKPSKRENLMHCDSSDDDDDV</sequence>
<name>A0A8T0BBD3_SILME</name>
<dbReference type="AlphaFoldDB" id="A0A8T0BBD3"/>
<feature type="region of interest" description="Disordered" evidence="1">
    <location>
        <begin position="113"/>
        <end position="152"/>
    </location>
</feature>
<proteinExistence type="predicted"/>
<comment type="caution">
    <text evidence="2">The sequence shown here is derived from an EMBL/GenBank/DDBJ whole genome shotgun (WGS) entry which is preliminary data.</text>
</comment>
<dbReference type="Proteomes" id="UP000606274">
    <property type="component" value="Unassembled WGS sequence"/>
</dbReference>